<dbReference type="Gene3D" id="1.20.140.10">
    <property type="entry name" value="Butyryl-CoA Dehydrogenase, subunit A, domain 3"/>
    <property type="match status" value="1"/>
</dbReference>
<organism evidence="3 4">
    <name type="scientific">Streptomyces radiopugnans</name>
    <dbReference type="NCBI Taxonomy" id="403935"/>
    <lineage>
        <taxon>Bacteria</taxon>
        <taxon>Bacillati</taxon>
        <taxon>Actinomycetota</taxon>
        <taxon>Actinomycetes</taxon>
        <taxon>Kitasatosporales</taxon>
        <taxon>Streptomycetaceae</taxon>
        <taxon>Streptomyces</taxon>
    </lineage>
</organism>
<dbReference type="InterPro" id="IPR046373">
    <property type="entry name" value="Acyl-CoA_Oxase/DH_mid-dom_sf"/>
</dbReference>
<dbReference type="Pfam" id="PF08028">
    <property type="entry name" value="Acyl-CoA_dh_2"/>
    <property type="match status" value="1"/>
</dbReference>
<dbReference type="InterPro" id="IPR009100">
    <property type="entry name" value="AcylCoA_DH/oxidase_NM_dom_sf"/>
</dbReference>
<name>A0A1H9CVR3_9ACTN</name>
<dbReference type="PANTHER" id="PTHR43884">
    <property type="entry name" value="ACYL-COA DEHYDROGENASE"/>
    <property type="match status" value="1"/>
</dbReference>
<dbReference type="Gene3D" id="1.10.540.10">
    <property type="entry name" value="Acyl-CoA dehydrogenase/oxidase, N-terminal domain"/>
    <property type="match status" value="1"/>
</dbReference>
<evidence type="ECO:0000313" key="4">
    <source>
        <dbReference type="Proteomes" id="UP000199055"/>
    </source>
</evidence>
<dbReference type="AlphaFoldDB" id="A0A1H9CVR3"/>
<keyword evidence="4" id="KW-1185">Reference proteome</keyword>
<dbReference type="Proteomes" id="UP000199055">
    <property type="component" value="Unassembled WGS sequence"/>
</dbReference>
<accession>A0A1H9CVR3</accession>
<gene>
    <name evidence="3" type="ORF">SAMN05216481_103462</name>
</gene>
<protein>
    <submittedName>
        <fullName evidence="3">Two-component flavin-dependent monooxygenase</fullName>
    </submittedName>
</protein>
<dbReference type="PANTHER" id="PTHR43884:SF12">
    <property type="entry name" value="ISOVALERYL-COA DEHYDROGENASE, MITOCHONDRIAL-RELATED"/>
    <property type="match status" value="1"/>
</dbReference>
<keyword evidence="1" id="KW-0560">Oxidoreductase</keyword>
<dbReference type="InterPro" id="IPR013107">
    <property type="entry name" value="Acyl-CoA_DH_C"/>
</dbReference>
<dbReference type="Gene3D" id="2.40.110.10">
    <property type="entry name" value="Butyryl-CoA Dehydrogenase, subunit A, domain 2"/>
    <property type="match status" value="1"/>
</dbReference>
<dbReference type="RefSeq" id="WP_245769968.1">
    <property type="nucleotide sequence ID" value="NZ_FOET01000003.1"/>
</dbReference>
<evidence type="ECO:0000313" key="3">
    <source>
        <dbReference type="EMBL" id="SEQ05229.1"/>
    </source>
</evidence>
<dbReference type="GO" id="GO:0003995">
    <property type="term" value="F:acyl-CoA dehydrogenase activity"/>
    <property type="evidence" value="ECO:0007669"/>
    <property type="project" value="TreeGrafter"/>
</dbReference>
<reference evidence="3 4" key="1">
    <citation type="submission" date="2016-10" db="EMBL/GenBank/DDBJ databases">
        <authorList>
            <person name="de Groot N.N."/>
        </authorList>
    </citation>
    <scope>NUCLEOTIDE SEQUENCE [LARGE SCALE GENOMIC DNA]</scope>
    <source>
        <strain evidence="3 4">CGMCC 4.3519</strain>
    </source>
</reference>
<dbReference type="InterPro" id="IPR036250">
    <property type="entry name" value="AcylCo_DH-like_C"/>
</dbReference>
<dbReference type="PIRSF" id="PIRSF016578">
    <property type="entry name" value="HsaA"/>
    <property type="match status" value="1"/>
</dbReference>
<dbReference type="GO" id="GO:0050660">
    <property type="term" value="F:flavin adenine dinucleotide binding"/>
    <property type="evidence" value="ECO:0007669"/>
    <property type="project" value="InterPro"/>
</dbReference>
<keyword evidence="3" id="KW-0503">Monooxygenase</keyword>
<dbReference type="GO" id="GO:0004497">
    <property type="term" value="F:monooxygenase activity"/>
    <property type="evidence" value="ECO:0007669"/>
    <property type="project" value="UniProtKB-KW"/>
</dbReference>
<proteinExistence type="predicted"/>
<dbReference type="SUPFAM" id="SSF56645">
    <property type="entry name" value="Acyl-CoA dehydrogenase NM domain-like"/>
    <property type="match status" value="1"/>
</dbReference>
<dbReference type="EMBL" id="FOET01000003">
    <property type="protein sequence ID" value="SEQ05229.1"/>
    <property type="molecule type" value="Genomic_DNA"/>
</dbReference>
<sequence>MTAGTGIRPAAGVAAGAEELRELAAGHAAAADGSGALAPEVVGAVRSHGFARHFVPAAWGGAEGTFGELTGAVLTIARGCPATAWIASLTAHSARLAAHLPQEGQRELWGGGPDTVVAAGLPPAGRAVPADGGWRLSGSWGYVSGVEHADWVLLCAMAPAAGGPAAGAPAGGPPAMRFFAVRRQACTVHPTWDSIGMRATGSHTVVVEDVLVPEHLSFDRMEVLSGRNAHSAGAVHNVPLPAAAGLAFAAPAAGAAAGALDAFAATLTGRRRTQTAETKLVRASGRIDAARLLIERNAATADGGVFTRELLAHSERNAATAAELLTEAVDLLVHGAGTGGLAPAQPLQRFWRDVTVAASHVALQYDTSARGSYATALLGPAQG</sequence>
<evidence type="ECO:0000259" key="2">
    <source>
        <dbReference type="Pfam" id="PF08028"/>
    </source>
</evidence>
<dbReference type="SUPFAM" id="SSF47203">
    <property type="entry name" value="Acyl-CoA dehydrogenase C-terminal domain-like"/>
    <property type="match status" value="1"/>
</dbReference>
<dbReference type="STRING" id="403935.SAMN05216481_103462"/>
<dbReference type="InterPro" id="IPR037069">
    <property type="entry name" value="AcylCoA_DH/ox_N_sf"/>
</dbReference>
<evidence type="ECO:0000256" key="1">
    <source>
        <dbReference type="ARBA" id="ARBA00023002"/>
    </source>
</evidence>
<feature type="domain" description="Acyl-CoA dehydrogenase C-terminal" evidence="2">
    <location>
        <begin position="246"/>
        <end position="364"/>
    </location>
</feature>